<keyword evidence="5" id="KW-0597">Phosphoprotein</keyword>
<dbReference type="InterPro" id="IPR029053">
    <property type="entry name" value="Viral_coat"/>
</dbReference>
<dbReference type="InterPro" id="IPR004005">
    <property type="entry name" value="Calicivirus_coat"/>
</dbReference>
<evidence type="ECO:0000259" key="21">
    <source>
        <dbReference type="PROSITE" id="PS51894"/>
    </source>
</evidence>
<dbReference type="CDD" id="cd00009">
    <property type="entry name" value="AAA"/>
    <property type="match status" value="1"/>
</dbReference>
<dbReference type="PRINTS" id="PR00916">
    <property type="entry name" value="2CENDOPTASE"/>
</dbReference>
<dbReference type="SUPFAM" id="SSF50494">
    <property type="entry name" value="Trypsin-like serine proteases"/>
    <property type="match status" value="1"/>
</dbReference>
<keyword evidence="8" id="KW-0808">Transferase</keyword>
<dbReference type="Gene3D" id="1.10.260.110">
    <property type="match status" value="1"/>
</dbReference>
<comment type="function">
    <text evidence="18">Viral genome-linked protein is covalently linked to the 5'-end of the positive-strand, negative-strand genomic RNAs and subgenomic RNA. Acts as a genome-linked replication primer. May recruit ribosome to viral RNA thereby promoting viral proteins translation. Interacts with host translation initiation complex to allow the translation of viral proteins.</text>
</comment>
<protein>
    <submittedName>
        <fullName evidence="22">Polyprotein</fullName>
    </submittedName>
</protein>
<dbReference type="Pfam" id="PF00680">
    <property type="entry name" value="RdRP_1"/>
    <property type="match status" value="1"/>
</dbReference>
<evidence type="ECO:0000256" key="1">
    <source>
        <dbReference type="ARBA" id="ARBA00004192"/>
    </source>
</evidence>
<evidence type="ECO:0000256" key="5">
    <source>
        <dbReference type="ARBA" id="ARBA00022553"/>
    </source>
</evidence>
<feature type="domain" description="SF3 helicase" evidence="20">
    <location>
        <begin position="422"/>
        <end position="577"/>
    </location>
</feature>
<evidence type="ECO:0000313" key="22">
    <source>
        <dbReference type="EMBL" id="BAE92966.1"/>
    </source>
</evidence>
<feature type="domain" description="Peptidase C24" evidence="21">
    <location>
        <begin position="999"/>
        <end position="1148"/>
    </location>
</feature>
<keyword evidence="12" id="KW-0788">Thiol protease</keyword>
<dbReference type="GO" id="GO:0019028">
    <property type="term" value="C:viral capsid"/>
    <property type="evidence" value="ECO:0007669"/>
    <property type="project" value="UniProtKB-KW"/>
</dbReference>
<dbReference type="Pfam" id="PF00910">
    <property type="entry name" value="RNA_helicase"/>
    <property type="match status" value="1"/>
</dbReference>
<evidence type="ECO:0000256" key="14">
    <source>
        <dbReference type="ARBA" id="ARBA00022844"/>
    </source>
</evidence>
<evidence type="ECO:0000256" key="17">
    <source>
        <dbReference type="ARBA" id="ARBA00045380"/>
    </source>
</evidence>
<keyword evidence="10" id="KW-0547">Nucleotide-binding</keyword>
<dbReference type="Proteomes" id="UP000134812">
    <property type="component" value="Genome"/>
</dbReference>
<evidence type="ECO:0000256" key="13">
    <source>
        <dbReference type="ARBA" id="ARBA00022840"/>
    </source>
</evidence>
<evidence type="ECO:0000256" key="7">
    <source>
        <dbReference type="ARBA" id="ARBA00022670"/>
    </source>
</evidence>
<dbReference type="EMBL" id="AB221130">
    <property type="protein sequence ID" value="BAE92966.1"/>
    <property type="molecule type" value="Genomic_RNA"/>
</dbReference>
<keyword evidence="13" id="KW-0067">ATP-binding</keyword>
<evidence type="ECO:0000256" key="9">
    <source>
        <dbReference type="ARBA" id="ARBA00022695"/>
    </source>
</evidence>
<dbReference type="GO" id="GO:0005524">
    <property type="term" value="F:ATP binding"/>
    <property type="evidence" value="ECO:0007669"/>
    <property type="project" value="UniProtKB-KW"/>
</dbReference>
<dbReference type="InterPro" id="IPR001205">
    <property type="entry name" value="RNA-dir_pol_C"/>
</dbReference>
<feature type="domain" description="RdRp catalytic" evidence="19">
    <location>
        <begin position="1385"/>
        <end position="1510"/>
    </location>
</feature>
<evidence type="ECO:0000256" key="18">
    <source>
        <dbReference type="ARBA" id="ARBA00046180"/>
    </source>
</evidence>
<dbReference type="GO" id="GO:0003968">
    <property type="term" value="F:RNA-directed RNA polymerase activity"/>
    <property type="evidence" value="ECO:0007669"/>
    <property type="project" value="UniProtKB-KW"/>
</dbReference>
<keyword evidence="11" id="KW-0378">Hydrolase</keyword>
<evidence type="ECO:0000256" key="16">
    <source>
        <dbReference type="ARBA" id="ARBA00023200"/>
    </source>
</evidence>
<dbReference type="PRINTS" id="PR00918">
    <property type="entry name" value="CALICVIRUSNS"/>
</dbReference>
<reference evidence="22 23" key="1">
    <citation type="journal article" date="2006" name="Arch. Virol.">
        <title>Genetic analysis of calicivirus genomes detected in intestinal contents of piglets in Japan.</title>
        <authorList>
            <person name="Yin Y."/>
            <person name="Tohya Y."/>
            <person name="Ogawa Y."/>
            <person name="Numazawa D."/>
            <person name="Kato K."/>
            <person name="Akashi H."/>
        </authorList>
    </citation>
    <scope>NUCLEOTIDE SEQUENCE [LARGE SCALE GENOMIC DNA]</scope>
    <source>
        <strain evidence="22">K7/JP</strain>
    </source>
</reference>
<sequence length="2198" mass="239941">MAATCRHSVCARFQRESRLCAEVGVLPPDNTGWHSRLHQTPRGPTVGYRLQGMFDCAPVDCGNGKNNYNLPTTNDPIGFVTQLLSDHTREVCGPITTGTIHALRQVVVDALLRQTGPLYGKLETTQLNGLMAALTVLTPTPTNILDSRLELEAALRSQTCTSLRAAITAGILKGNDVMRETGHWVKQFFHAGVGGFTKVFKLWCHGVAAYFDNATNGAITITSLLSTIKPVVLSMITRSHQDTPHGWIVTLTALRELYGFDTSDIGALITQIIDALTSLAHTAWNKILSAAGYTMQGVDTTAFACVILGAIYYLCTGNVWKKDVMSRLRNIMGVTVSIIGFVRAIQYMHECIQRDVNNRNVTKFLVRVGAFIDATKVKDLKASEAENIMDFADTLMVEGQELLVSNIGPLVSVIQTTLRDIANHKVALQSLVASAQRVQPPVMYVFCGPPGIGKTTLINGLVKALGQKSTNFTLMLDHHDYYTGEPIALWDEYDTDPKGAYVSTVIGMINTVPLPLNCDRIENKGRVFSSHVVLATTNNETPIQPNDPRYSAFMRRITIIDVSCPRVTECIEGGRRPNPGMFKPDFSHLDLRRRCHMAYTKEGHLPNGKQFGSTPITFSKLVADLQAELAGFALQGPEWEGLWVRCVKSHHVPEVTDYFNAMFKWIGVPTRVITDRTKSEVGFYDCIVTDRQPPHGSKYHEIVIDGFRVRPDCVRDPYERPLSIFDFVGTPSQNLINMATRQTRGHVVVTSTGPVDCSRLPRPRRVVDASNWFQLIKAAFAHSSLFTPFTLWRMVKNGATLTQDNIEEFFKNVTKDVKFGPNPECTLIRLPLLDVLFYTCSGSYTRILPGRMPLVHLGPIQELLVPSSSVVKCTLPQAIHLAVTSFINYVKPYIGVVMTTVSLSHIWSDSLQKKKGKNKRGGFRALGDEEYQEYLDLQRDWRLKMTVDEYIDIVSNPESDYVERYNAWANLRQLRMANGAYDHARVVIGKSGPKWEIQGPTPTVTLNDTSGQSVGFANRIGEGLYVTCTHLLEHASSVDGVPFEQVTAVADCAIIKQTIPTSGPCYKVSTTTDPATFDTNKVPITCLHKVQQTVSGSVISGWRVSSQVQTKSGDCGKPYLDASGCLVGVHSASANIGPYKLVSRVCTTVTAKTQPDLKWKGLDADHTATNMGPLTGSTKYHKSLAHYDCGYEPANFGPNDQRCPIPLPDVIATQVRPYQDPPVAINGELLHRGKRHVQAFLRHILGTHRRKPLPLVEAFKSLNMKSSNGPWFPGVKKDYTTEDGGPNPILENYIISKFNDMTHGRYKHCYRLALKDELRPTQKVRDGKRRLLWGCDVALATGAAMVYKNLFDDIARAAPCAGSCVGIDMDNVETIKLLNQMFTGFHTVCADYSKWDSTLHPEVISTAIDILGEFVEPNDFANTIQSVLKQRPAGLVFDISLPTQKGLPSGMPGTSVFNSVCHLVLFACCVLQCYAERGVPYQGNVFANERIVVYGDDCIYGWTPGTASMAPRFWDHMRAFGMRPTNTDKTGDPAFTSTLQFLKRTIVGGPNGTLLGALDKSSLERQLCWIKGPQTTTMEPIYPPDPVARLAQIQNAVWRSAAWGPEYFQHFEHLAANLARCEKLPYTGTEYSEAIEVITNISSGTPEGEAIVYKMEGPEGPKPTEGPIELGDGVQSSTAGPPVLVNPTPPNQVAMAASSADASGGSLVTFGDDVRSTYCVYKNFTWNTRAAQGTLIGVVRLGPECNPYTLHISRMYGGWSGSISVRISISGSGIYAGKIMCCVLPPGINPEDAGQPGAYPHALIDAKTNLAFAVDMYDVRNIDFHYMGDERTPTLGLWVYQPLINPFNPADASAMITVETRPGADFNFCMLKSPESVTQSTGPEKALPTVLMGSIENRFGRTPTGFVGANIANQVNHHFDGTGVTYGWSTVPFDTPNLHVGQQINFDNNNIGYMVDPPAGTDPVVAGVPNHWPDSCSSTTINSGANSLAGRGAAGAVLTMNQLDVGEQAPYSVQYMIFNQTGAPLGPAVQPGKLALRRINGTSGSVPTNDSSMCTVSYIMTNNDNNANIGAAVTPLAGVARSFGPLGGNNLCLWYADTPASHRPGGVVHSSQLDITSVALANGATIPVGSMAVFTVTSAGNVFQIGLCWDGYLRTGISEGTIIYLDADTRFVYNGLYSINTPLAGPDGNSGRAFSMTR</sequence>
<dbReference type="InterPro" id="IPR000317">
    <property type="entry name" value="Peptidase_C24"/>
</dbReference>
<dbReference type="InterPro" id="IPR007094">
    <property type="entry name" value="RNA-dir_pol_PSvirus"/>
</dbReference>
<evidence type="ECO:0000256" key="10">
    <source>
        <dbReference type="ARBA" id="ARBA00022741"/>
    </source>
</evidence>
<dbReference type="Gene3D" id="1.20.960.20">
    <property type="match status" value="1"/>
</dbReference>
<comment type="function">
    <text evidence="17">Displays NTPase activity, but no helicase activity. Induces the formation of convoluted membranes derived from the host ER. These remodeled membranes probably form the viral factories that contain the replication complex. Together with NS2 and NS4, initiates the formation of the replication complex.</text>
</comment>
<dbReference type="InterPro" id="IPR043502">
    <property type="entry name" value="DNA/RNA_pol_sf"/>
</dbReference>
<dbReference type="Pfam" id="PF03510">
    <property type="entry name" value="Peptidase_C24"/>
    <property type="match status" value="1"/>
</dbReference>
<accession>Q1XHI1</accession>
<dbReference type="GO" id="GO:0006351">
    <property type="term" value="P:DNA-templated transcription"/>
    <property type="evidence" value="ECO:0007669"/>
    <property type="project" value="InterPro"/>
</dbReference>
<dbReference type="Pfam" id="PF00915">
    <property type="entry name" value="Calici_coat"/>
    <property type="match status" value="1"/>
</dbReference>
<dbReference type="GO" id="GO:0039694">
    <property type="term" value="P:viral RNA genome replication"/>
    <property type="evidence" value="ECO:0007669"/>
    <property type="project" value="InterPro"/>
</dbReference>
<dbReference type="InterPro" id="IPR027417">
    <property type="entry name" value="P-loop_NTPase"/>
</dbReference>
<keyword evidence="4" id="KW-0191">Covalent protein-RNA linkage</keyword>
<dbReference type="InterPro" id="IPR000605">
    <property type="entry name" value="Helicase_SF3_ssDNA/RNA_vir"/>
</dbReference>
<evidence type="ECO:0000259" key="20">
    <source>
        <dbReference type="PROSITE" id="PS51218"/>
    </source>
</evidence>
<keyword evidence="3" id="KW-0696">RNA-directed RNA polymerase</keyword>
<keyword evidence="15" id="KW-0693">Viral RNA replication</keyword>
<dbReference type="PROSITE" id="PS51218">
    <property type="entry name" value="SF3_HELICASE_2"/>
    <property type="match status" value="1"/>
</dbReference>
<evidence type="ECO:0000256" key="3">
    <source>
        <dbReference type="ARBA" id="ARBA00022484"/>
    </source>
</evidence>
<keyword evidence="16" id="KW-1035">Host cytoplasm</keyword>
<dbReference type="Gene3D" id="3.40.50.300">
    <property type="entry name" value="P-loop containing nucleotide triphosphate hydrolases"/>
    <property type="match status" value="1"/>
</dbReference>
<dbReference type="GO" id="GO:0003724">
    <property type="term" value="F:RNA helicase activity"/>
    <property type="evidence" value="ECO:0007669"/>
    <property type="project" value="InterPro"/>
</dbReference>
<dbReference type="MEROPS" id="C24.003"/>
<dbReference type="InterPro" id="IPR043128">
    <property type="entry name" value="Rev_trsase/Diguanyl_cyclase"/>
</dbReference>
<dbReference type="InterPro" id="IPR004004">
    <property type="entry name" value="Helic/Pol/Pept_Calicivir-typ"/>
</dbReference>
<dbReference type="GO" id="GO:0003723">
    <property type="term" value="F:RNA binding"/>
    <property type="evidence" value="ECO:0007669"/>
    <property type="project" value="InterPro"/>
</dbReference>
<evidence type="ECO:0000259" key="19">
    <source>
        <dbReference type="PROSITE" id="PS50507"/>
    </source>
</evidence>
<dbReference type="GO" id="GO:0030430">
    <property type="term" value="C:host cell cytoplasm"/>
    <property type="evidence" value="ECO:0007669"/>
    <property type="project" value="UniProtKB-SubCell"/>
</dbReference>
<evidence type="ECO:0000256" key="6">
    <source>
        <dbReference type="ARBA" id="ARBA00022561"/>
    </source>
</evidence>
<dbReference type="PROSITE" id="PS50507">
    <property type="entry name" value="RDRP_SSRNA_POS"/>
    <property type="match status" value="1"/>
</dbReference>
<dbReference type="InterPro" id="IPR014759">
    <property type="entry name" value="Helicase_SF3_ssRNA_vir"/>
</dbReference>
<dbReference type="SUPFAM" id="SSF88633">
    <property type="entry name" value="Positive stranded ssRNA viruses"/>
    <property type="match status" value="1"/>
</dbReference>
<dbReference type="Gene3D" id="6.10.250.3230">
    <property type="match status" value="1"/>
</dbReference>
<evidence type="ECO:0000256" key="11">
    <source>
        <dbReference type="ARBA" id="ARBA00022801"/>
    </source>
</evidence>
<evidence type="ECO:0000256" key="15">
    <source>
        <dbReference type="ARBA" id="ARBA00022953"/>
    </source>
</evidence>
<dbReference type="SUPFAM" id="SSF52540">
    <property type="entry name" value="P-loop containing nucleoside triphosphate hydrolases"/>
    <property type="match status" value="1"/>
</dbReference>
<dbReference type="Gene3D" id="2.60.120.20">
    <property type="match status" value="1"/>
</dbReference>
<keyword evidence="6" id="KW-0167">Capsid protein</keyword>
<evidence type="ECO:0000256" key="8">
    <source>
        <dbReference type="ARBA" id="ARBA00022679"/>
    </source>
</evidence>
<proteinExistence type="predicted"/>
<comment type="subcellular location">
    <subcellularLocation>
        <location evidence="1">Host cytoplasm</location>
    </subcellularLocation>
    <subcellularLocation>
        <location evidence="2">Virion</location>
    </subcellularLocation>
</comment>
<evidence type="ECO:0000256" key="2">
    <source>
        <dbReference type="ARBA" id="ARBA00004328"/>
    </source>
</evidence>
<evidence type="ECO:0000313" key="23">
    <source>
        <dbReference type="Proteomes" id="UP000134812"/>
    </source>
</evidence>
<evidence type="ECO:0000256" key="12">
    <source>
        <dbReference type="ARBA" id="ARBA00022807"/>
    </source>
</evidence>
<dbReference type="GO" id="GO:0004197">
    <property type="term" value="F:cysteine-type endopeptidase activity"/>
    <property type="evidence" value="ECO:0007669"/>
    <property type="project" value="InterPro"/>
</dbReference>
<keyword evidence="14" id="KW-0946">Virion</keyword>
<keyword evidence="9" id="KW-0548">Nucleotidyltransferase</keyword>
<evidence type="ECO:0000256" key="4">
    <source>
        <dbReference type="ARBA" id="ARBA00022520"/>
    </source>
</evidence>
<dbReference type="InterPro" id="IPR009003">
    <property type="entry name" value="Peptidase_S1_PA"/>
</dbReference>
<keyword evidence="7" id="KW-0645">Protease</keyword>
<dbReference type="Gene3D" id="3.30.70.270">
    <property type="match status" value="1"/>
</dbReference>
<dbReference type="SUPFAM" id="SSF56672">
    <property type="entry name" value="DNA/RNA polymerases"/>
    <property type="match status" value="1"/>
</dbReference>
<dbReference type="GO" id="GO:0006508">
    <property type="term" value="P:proteolysis"/>
    <property type="evidence" value="ECO:0007669"/>
    <property type="project" value="UniProtKB-KW"/>
</dbReference>
<name>Q1XHI1_9CALI</name>
<dbReference type="PROSITE" id="PS51894">
    <property type="entry name" value="CV_3CL_PRO"/>
    <property type="match status" value="1"/>
</dbReference>
<organism evidence="22 23">
    <name type="scientific">Porcine enteric sapovirus</name>
    <dbReference type="NCBI Taxonomy" id="106333"/>
    <lineage>
        <taxon>Viruses</taxon>
        <taxon>Riboviria</taxon>
        <taxon>Orthornavirae</taxon>
        <taxon>Pisuviricota</taxon>
        <taxon>Pisoniviricetes</taxon>
        <taxon>Picornavirales</taxon>
        <taxon>Caliciviridae</taxon>
        <taxon>Sapovirus</taxon>
        <taxon>Sapovirus sapporoense</taxon>
        <taxon>Sapporo virus</taxon>
    </lineage>
</organism>